<feature type="region of interest" description="Disordered" evidence="1">
    <location>
        <begin position="143"/>
        <end position="175"/>
    </location>
</feature>
<feature type="compositionally biased region" description="Polar residues" evidence="1">
    <location>
        <begin position="164"/>
        <end position="175"/>
    </location>
</feature>
<reference evidence="2" key="1">
    <citation type="submission" date="2020-08" db="EMBL/GenBank/DDBJ databases">
        <title>Multicomponent nature underlies the extraordinary mechanical properties of spider dragline silk.</title>
        <authorList>
            <person name="Kono N."/>
            <person name="Nakamura H."/>
            <person name="Mori M."/>
            <person name="Yoshida Y."/>
            <person name="Ohtoshi R."/>
            <person name="Malay A.D."/>
            <person name="Moran D.A.P."/>
            <person name="Tomita M."/>
            <person name="Numata K."/>
            <person name="Arakawa K."/>
        </authorList>
    </citation>
    <scope>NUCLEOTIDE SEQUENCE</scope>
</reference>
<organism evidence="2 3">
    <name type="scientific">Trichonephila inaurata madagascariensis</name>
    <dbReference type="NCBI Taxonomy" id="2747483"/>
    <lineage>
        <taxon>Eukaryota</taxon>
        <taxon>Metazoa</taxon>
        <taxon>Ecdysozoa</taxon>
        <taxon>Arthropoda</taxon>
        <taxon>Chelicerata</taxon>
        <taxon>Arachnida</taxon>
        <taxon>Araneae</taxon>
        <taxon>Araneomorphae</taxon>
        <taxon>Entelegynae</taxon>
        <taxon>Araneoidea</taxon>
        <taxon>Nephilidae</taxon>
        <taxon>Trichonephila</taxon>
        <taxon>Trichonephila inaurata</taxon>
    </lineage>
</organism>
<dbReference type="Proteomes" id="UP000886998">
    <property type="component" value="Unassembled WGS sequence"/>
</dbReference>
<dbReference type="AlphaFoldDB" id="A0A8X6WRW9"/>
<gene>
    <name evidence="2" type="ORF">TNIN_225011</name>
</gene>
<keyword evidence="3" id="KW-1185">Reference proteome</keyword>
<sequence length="175" mass="19304">MGFLTARCKFTGAIPLLHAAGALPAFVFRPGRFAPHRRPGVPEFLKRTIIDTLPCSAGYFASLFGRTFHFNVISLGFLEISIILPSRRLFAGVSTTLRELCLLRFPARAQFAPHRRPGVPGSSLGTISTPCLAWGAIDIRQRRRTRTPQPHAVNSPRPPEQLDYKTTTGPGRQEA</sequence>
<accession>A0A8X6WRW9</accession>
<protein>
    <submittedName>
        <fullName evidence="2">Uncharacterized protein</fullName>
    </submittedName>
</protein>
<dbReference type="EMBL" id="BMAV01001122">
    <property type="protein sequence ID" value="GFY38946.1"/>
    <property type="molecule type" value="Genomic_DNA"/>
</dbReference>
<proteinExistence type="predicted"/>
<evidence type="ECO:0000313" key="3">
    <source>
        <dbReference type="Proteomes" id="UP000886998"/>
    </source>
</evidence>
<evidence type="ECO:0000313" key="2">
    <source>
        <dbReference type="EMBL" id="GFY38946.1"/>
    </source>
</evidence>
<comment type="caution">
    <text evidence="2">The sequence shown here is derived from an EMBL/GenBank/DDBJ whole genome shotgun (WGS) entry which is preliminary data.</text>
</comment>
<name>A0A8X6WRW9_9ARAC</name>
<evidence type="ECO:0000256" key="1">
    <source>
        <dbReference type="SAM" id="MobiDB-lite"/>
    </source>
</evidence>